<dbReference type="GeneID" id="65102018"/>
<sequence length="347" mass="38666">MCLSCLKYVWNLCLTMCDLRKLVRVTMINVNDVRKQIIKSGSLTSAVGTGYVYDGSYNKYARKRELNLRVSSSGDKNIMMRHVPIFDDEDLRALRSEANSNKYIHIGCLTISIEPLMHKRYMDLYGDKMRGICAVIDTTFADPAESIISAHRYELSKGRADFVSMPNHCLSLLDPNLKQRLSVMISLDGINVKKGNEMFNVCIGYIVTGVNTLNPTKAVSMSNIPITGTSECEPGDLSEDMLEGIKGSNGNLLISHDPSDDDIYIKSKGSFLSNLSGKTKIIKRRTMRAKPIDITPADHNSNVRSISSDEHLGESERRSCSKISASDCYQTLNHQAVLKRAMSSRYG</sequence>
<evidence type="ECO:0000256" key="1">
    <source>
        <dbReference type="SAM" id="MobiDB-lite"/>
    </source>
</evidence>
<feature type="compositionally biased region" description="Basic and acidic residues" evidence="1">
    <location>
        <begin position="307"/>
        <end position="317"/>
    </location>
</feature>
<dbReference type="Proteomes" id="UP000501771">
    <property type="component" value="Segment"/>
</dbReference>
<evidence type="ECO:0000313" key="2">
    <source>
        <dbReference type="EMBL" id="ATS17310.1"/>
    </source>
</evidence>
<dbReference type="InterPro" id="IPR028919">
    <property type="entry name" value="Viral_movement"/>
</dbReference>
<dbReference type="Pfam" id="PF01107">
    <property type="entry name" value="MP"/>
    <property type="match status" value="1"/>
</dbReference>
<protein>
    <submittedName>
        <fullName evidence="2">4b protein</fullName>
    </submittedName>
</protein>
<feature type="region of interest" description="Disordered" evidence="1">
    <location>
        <begin position="294"/>
        <end position="317"/>
    </location>
</feature>
<dbReference type="RefSeq" id="YP_010086791.1">
    <property type="nucleotide sequence ID" value="NC_055479.1"/>
</dbReference>
<evidence type="ECO:0000313" key="3">
    <source>
        <dbReference type="Proteomes" id="UP000501771"/>
    </source>
</evidence>
<reference evidence="2" key="1">
    <citation type="journal article" date="2017" name="Front. Microbiol.">
        <title>Next Generation Sequencing for Detection and Discovery of Plant Viruses and Viroids: Comparison of Two Approaches.</title>
        <authorList>
            <person name="Pecman A."/>
            <person name="Kutnjak D."/>
            <person name="Gutierrez-Aguirre I."/>
            <person name="Adams I."/>
            <person name="Fox A."/>
            <person name="Boonham N."/>
            <person name="Ravnikar M."/>
        </authorList>
    </citation>
    <scope>NUCLEOTIDE SEQUENCE [LARGE SCALE GENOMIC DNA]</scope>
    <source>
        <strain evidence="2">FERA_050726</strain>
    </source>
</reference>
<accession>A0A2D2PYL1</accession>
<organism evidence="2">
    <name type="scientific">Cabbage cytorhabdovirus 1</name>
    <dbReference type="NCBI Taxonomy" id="2051550"/>
    <lineage>
        <taxon>Viruses</taxon>
        <taxon>Riboviria</taxon>
        <taxon>Orthornavirae</taxon>
        <taxon>Negarnaviricota</taxon>
        <taxon>Haploviricotina</taxon>
        <taxon>Monjiviricetes</taxon>
        <taxon>Mononegavirales</taxon>
        <taxon>Rhabdoviridae</taxon>
        <taxon>Betarhabdovirinae</taxon>
        <taxon>Alphacytorhabdovirus</taxon>
        <taxon>Alphacytorhabdovirus brassicicolae</taxon>
        <taxon>Cytorhabdovirus brassicicolae</taxon>
    </lineage>
</organism>
<dbReference type="KEGG" id="vg:65102018"/>
<dbReference type="EMBL" id="KY810772">
    <property type="protein sequence ID" value="ATS17310.1"/>
    <property type="molecule type" value="Viral_cRNA"/>
</dbReference>
<keyword evidence="3" id="KW-1185">Reference proteome</keyword>
<name>A0A2D2PYL1_9RHAB</name>
<proteinExistence type="predicted"/>